<accession>A0AAV5QFB5</accession>
<proteinExistence type="inferred from homology"/>
<gene>
    <name evidence="13" type="ORF">DASC09_007530</name>
</gene>
<evidence type="ECO:0000256" key="4">
    <source>
        <dbReference type="ARBA" id="ARBA00022989"/>
    </source>
</evidence>
<dbReference type="GO" id="GO:0016020">
    <property type="term" value="C:membrane"/>
    <property type="evidence" value="ECO:0007669"/>
    <property type="project" value="UniProtKB-SubCell"/>
</dbReference>
<evidence type="ECO:0000256" key="6">
    <source>
        <dbReference type="ARBA" id="ARBA00023180"/>
    </source>
</evidence>
<dbReference type="InterPro" id="IPR051008">
    <property type="entry name" value="Telomere_Capping_Maintenance"/>
</dbReference>
<evidence type="ECO:0000313" key="13">
    <source>
        <dbReference type="EMBL" id="GMM33428.1"/>
    </source>
</evidence>
<evidence type="ECO:0000256" key="5">
    <source>
        <dbReference type="ARBA" id="ARBA00023136"/>
    </source>
</evidence>
<reference evidence="13 14" key="1">
    <citation type="journal article" date="2023" name="Elife">
        <title>Identification of key yeast species and microbe-microbe interactions impacting larval growth of Drosophila in the wild.</title>
        <authorList>
            <person name="Mure A."/>
            <person name="Sugiura Y."/>
            <person name="Maeda R."/>
            <person name="Honda K."/>
            <person name="Sakurai N."/>
            <person name="Takahashi Y."/>
            <person name="Watada M."/>
            <person name="Katoh T."/>
            <person name="Gotoh A."/>
            <person name="Gotoh Y."/>
            <person name="Taniguchi I."/>
            <person name="Nakamura K."/>
            <person name="Hayashi T."/>
            <person name="Katayama T."/>
            <person name="Uemura T."/>
            <person name="Hattori Y."/>
        </authorList>
    </citation>
    <scope>NUCLEOTIDE SEQUENCE [LARGE SCALE GENOMIC DNA]</scope>
    <source>
        <strain evidence="13 14">SC-9</strain>
    </source>
</reference>
<evidence type="ECO:0000313" key="14">
    <source>
        <dbReference type="Proteomes" id="UP001360560"/>
    </source>
</evidence>
<dbReference type="EMBL" id="BTFZ01000001">
    <property type="protein sequence ID" value="GMM33428.1"/>
    <property type="molecule type" value="Genomic_DNA"/>
</dbReference>
<feature type="transmembrane region" description="Helical" evidence="10">
    <location>
        <begin position="484"/>
        <end position="504"/>
    </location>
</feature>
<dbReference type="GeneID" id="90071407"/>
<keyword evidence="4 10" id="KW-1133">Transmembrane helix</keyword>
<dbReference type="Proteomes" id="UP001360560">
    <property type="component" value="Unassembled WGS sequence"/>
</dbReference>
<sequence length="536" mass="60497">MSSVKILRIASIIWLLFVATIIQASEFNDLLKNEQSVSEFGQKTLSFNTTIDKLPLIGINASSVVFTQYGYTDQGLSALSSTLNNSNINAVLVDLYWNDKYDGWQICPISSETLTSTDDSIITFTSGNSTLTCDMNLTLYQVFEAIPFNTDSNKTYIPNLTQILFNLHYLQTSNVSYSMAVTQSISEALKETFGSALYSATDYQNANYQYPTLYHFTIDSQKTIIPMLWMTDTSITNATSIETMALEKIVFMPNQSNFYLNYKQNLDPSTIINNTALSIDDFTNLATQSWKFTTTTLTNFTDLRNIMLTGYTSIISNGNISNYTDINTISWLWQESQPLDRKTVQVLVDNDQYVFQSQQGVLQAYQCAVLFQGGWYVENCYQAHFVACQSRSNESLWKISTGKKSYFDASKLCAGNDDEASPQFNFSIPKTALAQTYLINFAKEHSITEPIWIDYNAISRDSCWVTGGPNSLCPFENEDQKHRFVGIVTPISVFIVFVLSFNAITSSAQVPVQKNRKYWKELVSDFTKNEYEGVPA</sequence>
<evidence type="ECO:0000256" key="7">
    <source>
        <dbReference type="ARBA" id="ARBA00037703"/>
    </source>
</evidence>
<comment type="function">
    <text evidence="7">May be involved in telomere capping.</text>
</comment>
<evidence type="ECO:0000256" key="1">
    <source>
        <dbReference type="ARBA" id="ARBA00004479"/>
    </source>
</evidence>
<comment type="caution">
    <text evidence="13">The sequence shown here is derived from an EMBL/GenBank/DDBJ whole genome shotgun (WGS) entry which is preliminary data.</text>
</comment>
<evidence type="ECO:0000256" key="3">
    <source>
        <dbReference type="ARBA" id="ARBA00022729"/>
    </source>
</evidence>
<feature type="domain" description="MTC6 partial TIM-barrel" evidence="12">
    <location>
        <begin position="35"/>
        <end position="333"/>
    </location>
</feature>
<comment type="similarity">
    <text evidence="8">Belongs to the MTC6 family.</text>
</comment>
<evidence type="ECO:0000256" key="8">
    <source>
        <dbReference type="ARBA" id="ARBA00038159"/>
    </source>
</evidence>
<evidence type="ECO:0000259" key="12">
    <source>
        <dbReference type="Pfam" id="PF25506"/>
    </source>
</evidence>
<comment type="subcellular location">
    <subcellularLocation>
        <location evidence="1">Membrane</location>
        <topology evidence="1">Single-pass type I membrane protein</topology>
    </subcellularLocation>
</comment>
<keyword evidence="14" id="KW-1185">Reference proteome</keyword>
<name>A0AAV5QFB5_9ASCO</name>
<evidence type="ECO:0000256" key="10">
    <source>
        <dbReference type="SAM" id="Phobius"/>
    </source>
</evidence>
<keyword evidence="6" id="KW-0325">Glycoprotein</keyword>
<evidence type="ECO:0000256" key="9">
    <source>
        <dbReference type="ARBA" id="ARBA00039865"/>
    </source>
</evidence>
<protein>
    <recommendedName>
        <fullName evidence="9">Maintenance of telomere capping protein 6</fullName>
    </recommendedName>
</protein>
<evidence type="ECO:0000256" key="11">
    <source>
        <dbReference type="SAM" id="SignalP"/>
    </source>
</evidence>
<dbReference type="Pfam" id="PF25506">
    <property type="entry name" value="TIM-barrel_MTC6"/>
    <property type="match status" value="1"/>
</dbReference>
<dbReference type="AlphaFoldDB" id="A0AAV5QFB5"/>
<keyword evidence="3 11" id="KW-0732">Signal</keyword>
<evidence type="ECO:0000256" key="2">
    <source>
        <dbReference type="ARBA" id="ARBA00022692"/>
    </source>
</evidence>
<organism evidence="13 14">
    <name type="scientific">Saccharomycopsis crataegensis</name>
    <dbReference type="NCBI Taxonomy" id="43959"/>
    <lineage>
        <taxon>Eukaryota</taxon>
        <taxon>Fungi</taxon>
        <taxon>Dikarya</taxon>
        <taxon>Ascomycota</taxon>
        <taxon>Saccharomycotina</taxon>
        <taxon>Saccharomycetes</taxon>
        <taxon>Saccharomycopsidaceae</taxon>
        <taxon>Saccharomycopsis</taxon>
    </lineage>
</organism>
<feature type="signal peptide" evidence="11">
    <location>
        <begin position="1"/>
        <end position="24"/>
    </location>
</feature>
<keyword evidence="5 10" id="KW-0472">Membrane</keyword>
<dbReference type="InterPro" id="IPR057530">
    <property type="entry name" value="TIM-barrel_MTC6"/>
</dbReference>
<dbReference type="RefSeq" id="XP_064850428.1">
    <property type="nucleotide sequence ID" value="XM_064994356.1"/>
</dbReference>
<feature type="chain" id="PRO_5043955286" description="Maintenance of telomere capping protein 6" evidence="11">
    <location>
        <begin position="25"/>
        <end position="536"/>
    </location>
</feature>
<keyword evidence="2 10" id="KW-0812">Transmembrane</keyword>
<dbReference type="PANTHER" id="PTHR35518:SF2">
    <property type="entry name" value="MAINTENANCE OF TELOMERE CAPPING PROTEIN 6"/>
    <property type="match status" value="1"/>
</dbReference>
<dbReference type="PANTHER" id="PTHR35518">
    <property type="entry name" value="MAINTENANCE OF TELOMOERE CAPPING"/>
    <property type="match status" value="1"/>
</dbReference>